<dbReference type="InterPro" id="IPR036965">
    <property type="entry name" value="Terpene_synth_N_sf"/>
</dbReference>
<protein>
    <submittedName>
        <fullName evidence="1">Uncharacterized protein</fullName>
    </submittedName>
</protein>
<evidence type="ECO:0000313" key="1">
    <source>
        <dbReference type="EMBL" id="CAL0309463.1"/>
    </source>
</evidence>
<dbReference type="EMBL" id="CAXHTB010000007">
    <property type="protein sequence ID" value="CAL0309463.1"/>
    <property type="molecule type" value="Genomic_DNA"/>
</dbReference>
<dbReference type="SUPFAM" id="SSF48239">
    <property type="entry name" value="Terpenoid cyclases/Protein prenyltransferases"/>
    <property type="match status" value="1"/>
</dbReference>
<evidence type="ECO:0000313" key="2">
    <source>
        <dbReference type="Proteomes" id="UP001497480"/>
    </source>
</evidence>
<sequence length="61" mass="6944">MKGIRDLYEASHLSIAGEDIVVEAEQFSKQVLKERLSGNCFDSHEAKLWESLFKAFLVEAE</sequence>
<name>A0AAV1WJP6_LUPLU</name>
<keyword evidence="2" id="KW-1185">Reference proteome</keyword>
<dbReference type="Gene3D" id="1.50.10.130">
    <property type="entry name" value="Terpene synthase, N-terminal domain"/>
    <property type="match status" value="1"/>
</dbReference>
<organism evidence="1 2">
    <name type="scientific">Lupinus luteus</name>
    <name type="common">European yellow lupine</name>
    <dbReference type="NCBI Taxonomy" id="3873"/>
    <lineage>
        <taxon>Eukaryota</taxon>
        <taxon>Viridiplantae</taxon>
        <taxon>Streptophyta</taxon>
        <taxon>Embryophyta</taxon>
        <taxon>Tracheophyta</taxon>
        <taxon>Spermatophyta</taxon>
        <taxon>Magnoliopsida</taxon>
        <taxon>eudicotyledons</taxon>
        <taxon>Gunneridae</taxon>
        <taxon>Pentapetalae</taxon>
        <taxon>rosids</taxon>
        <taxon>fabids</taxon>
        <taxon>Fabales</taxon>
        <taxon>Fabaceae</taxon>
        <taxon>Papilionoideae</taxon>
        <taxon>50 kb inversion clade</taxon>
        <taxon>genistoids sensu lato</taxon>
        <taxon>core genistoids</taxon>
        <taxon>Genisteae</taxon>
        <taxon>Lupinus</taxon>
    </lineage>
</organism>
<accession>A0AAV1WJP6</accession>
<comment type="caution">
    <text evidence="1">The sequence shown here is derived from an EMBL/GenBank/DDBJ whole genome shotgun (WGS) entry which is preliminary data.</text>
</comment>
<reference evidence="1 2" key="1">
    <citation type="submission" date="2024-03" db="EMBL/GenBank/DDBJ databases">
        <authorList>
            <person name="Martinez-Hernandez J."/>
        </authorList>
    </citation>
    <scope>NUCLEOTIDE SEQUENCE [LARGE SCALE GENOMIC DNA]</scope>
</reference>
<dbReference type="InterPro" id="IPR008930">
    <property type="entry name" value="Terpenoid_cyclase/PrenylTrfase"/>
</dbReference>
<dbReference type="AlphaFoldDB" id="A0AAV1WJP6"/>
<dbReference type="GO" id="GO:0010333">
    <property type="term" value="F:terpene synthase activity"/>
    <property type="evidence" value="ECO:0007669"/>
    <property type="project" value="InterPro"/>
</dbReference>
<gene>
    <name evidence="1" type="ORF">LLUT_LOCUS10523</name>
</gene>
<dbReference type="Proteomes" id="UP001497480">
    <property type="component" value="Unassembled WGS sequence"/>
</dbReference>
<proteinExistence type="predicted"/>